<dbReference type="Proteomes" id="UP000243217">
    <property type="component" value="Unassembled WGS sequence"/>
</dbReference>
<name>A0A1V9ZNU4_9STRA</name>
<dbReference type="AlphaFoldDB" id="A0A1V9ZNU4"/>
<organism evidence="1 2">
    <name type="scientific">Thraustotheca clavata</name>
    <dbReference type="NCBI Taxonomy" id="74557"/>
    <lineage>
        <taxon>Eukaryota</taxon>
        <taxon>Sar</taxon>
        <taxon>Stramenopiles</taxon>
        <taxon>Oomycota</taxon>
        <taxon>Saprolegniomycetes</taxon>
        <taxon>Saprolegniales</taxon>
        <taxon>Achlyaceae</taxon>
        <taxon>Thraustotheca</taxon>
    </lineage>
</organism>
<keyword evidence="2" id="KW-1185">Reference proteome</keyword>
<evidence type="ECO:0000313" key="1">
    <source>
        <dbReference type="EMBL" id="OQR99611.1"/>
    </source>
</evidence>
<dbReference type="EMBL" id="JNBS01001795">
    <property type="protein sequence ID" value="OQR99611.1"/>
    <property type="molecule type" value="Genomic_DNA"/>
</dbReference>
<reference evidence="1 2" key="1">
    <citation type="journal article" date="2014" name="Genome Biol. Evol.">
        <title>The secreted proteins of Achlya hypogyna and Thraustotheca clavata identify the ancestral oomycete secretome and reveal gene acquisitions by horizontal gene transfer.</title>
        <authorList>
            <person name="Misner I."/>
            <person name="Blouin N."/>
            <person name="Leonard G."/>
            <person name="Richards T.A."/>
            <person name="Lane C.E."/>
        </authorList>
    </citation>
    <scope>NUCLEOTIDE SEQUENCE [LARGE SCALE GENOMIC DNA]</scope>
    <source>
        <strain evidence="1 2">ATCC 34112</strain>
    </source>
</reference>
<proteinExistence type="predicted"/>
<protein>
    <submittedName>
        <fullName evidence="1">Uncharacterized protein</fullName>
    </submittedName>
</protein>
<evidence type="ECO:0000313" key="2">
    <source>
        <dbReference type="Proteomes" id="UP000243217"/>
    </source>
</evidence>
<accession>A0A1V9ZNU4</accession>
<dbReference type="OrthoDB" id="65213at2759"/>
<gene>
    <name evidence="1" type="ORF">THRCLA_21808</name>
</gene>
<sequence length="99" mass="11181">MGNQSSAPVRDPCANALDAYLTSVSTRKQKKVVDCEMVMSVKKRSKRTKIVDKLTRRKSSKKRNRKLRNHRASELLVFCNVHRQECQSIASSQHSGGHG</sequence>
<comment type="caution">
    <text evidence="1">The sequence shown here is derived from an EMBL/GenBank/DDBJ whole genome shotgun (WGS) entry which is preliminary data.</text>
</comment>